<reference evidence="5 9" key="3">
    <citation type="submission" date="2018-10" db="EMBL/GenBank/DDBJ databases">
        <title>Cultivation of a novel Methanohalophilus strain from Kebrit Deep of the Red Sea and a genomic comparison of members of the genus Methanohalophilus.</title>
        <authorList>
            <person name="Guan Y."/>
            <person name="Ngugi D.K."/>
            <person name="Stingl U."/>
        </authorList>
    </citation>
    <scope>NUCLEOTIDE SEQUENCE [LARGE SCALE GENOMIC DNA]</scope>
    <source>
        <strain evidence="5 9">DSM 3094</strain>
    </source>
</reference>
<dbReference type="Pfam" id="PF06745">
    <property type="entry name" value="ATPase"/>
    <property type="match status" value="1"/>
</dbReference>
<evidence type="ECO:0000313" key="6">
    <source>
        <dbReference type="EMBL" id="SDW33592.1"/>
    </source>
</evidence>
<dbReference type="KEGG" id="mhaz:BHR79_09135"/>
<dbReference type="Proteomes" id="UP000267921">
    <property type="component" value="Unassembled WGS sequence"/>
</dbReference>
<evidence type="ECO:0000256" key="2">
    <source>
        <dbReference type="ARBA" id="ARBA00022840"/>
    </source>
</evidence>
<reference evidence="4 7" key="1">
    <citation type="submission" date="2016-10" db="EMBL/GenBank/DDBJ databases">
        <title>Methanohalophilus halophilus.</title>
        <authorList>
            <person name="L'haridon S."/>
        </authorList>
    </citation>
    <scope>NUCLEOTIDE SEQUENCE [LARGE SCALE GENOMIC DNA]</scope>
    <source>
        <strain evidence="4 7">Z-7982</strain>
    </source>
</reference>
<dbReference type="InterPro" id="IPR014774">
    <property type="entry name" value="KaiC-like_dom"/>
</dbReference>
<keyword evidence="7" id="KW-1185">Reference proteome</keyword>
<evidence type="ECO:0000313" key="9">
    <source>
        <dbReference type="Proteomes" id="UP000267921"/>
    </source>
</evidence>
<evidence type="ECO:0000313" key="5">
    <source>
        <dbReference type="EMBL" id="RNI09036.1"/>
    </source>
</evidence>
<evidence type="ECO:0000259" key="3">
    <source>
        <dbReference type="PROSITE" id="PS51146"/>
    </source>
</evidence>
<dbReference type="PANTHER" id="PTHR43637:SF1">
    <property type="entry name" value="UPF0273 PROTEIN TM_0370"/>
    <property type="match status" value="1"/>
</dbReference>
<feature type="domain" description="KaiC" evidence="3">
    <location>
        <begin position="60"/>
        <end position="289"/>
    </location>
</feature>
<sequence>MVRNKYPVHTTLSSDAIKVLDRYEKELGAKNLVLEKALLSLDKGRFRSKMDAGNLQCSIKRISTGIVGLDDMLEGGIPEGFSVIVTGPPGTGKTTLCMQYLMEGVIKAEKCVLFSFEERLPQLVQQFMRFGWDVAKYIDDGYLEVFGMSMLTFEEITEIIETYKPRRIVFDSLNVFSNPEKFRNSGGWRSLHRTIKNRDITSFLITEKKHGIETKDFDEYDFLGDGIIFLDSMQLNDIDNTLTPVMAIQKMRATKIDPTPQSFRFGEKGIEKYRSVKTSKVLQNKIGNQGNGNLYSRNEPGY</sequence>
<keyword evidence="2" id="KW-0067">ATP-binding</keyword>
<gene>
    <name evidence="4" type="ORF">BHR79_09135</name>
    <name evidence="5" type="ORF">EFE40_06130</name>
    <name evidence="6" type="ORF">SAMN04515625_0739</name>
</gene>
<dbReference type="PRINTS" id="PR01874">
    <property type="entry name" value="DNAREPAIRADA"/>
</dbReference>
<protein>
    <submittedName>
        <fullName evidence="4">Circadian clock protein KaiC</fullName>
    </submittedName>
    <submittedName>
        <fullName evidence="6">RecA-superfamily ATPase, KaiC/GvpD/RAD55 family</fullName>
    </submittedName>
</protein>
<evidence type="ECO:0000313" key="4">
    <source>
        <dbReference type="EMBL" id="APH39628.1"/>
    </source>
</evidence>
<reference evidence="6 8" key="2">
    <citation type="submission" date="2016-10" db="EMBL/GenBank/DDBJ databases">
        <authorList>
            <person name="de Groot N.N."/>
        </authorList>
    </citation>
    <scope>NUCLEOTIDE SEQUENCE [LARGE SCALE GENOMIC DNA]</scope>
    <source>
        <strain evidence="6 8">Z-7982</strain>
    </source>
</reference>
<dbReference type="EMBL" id="RJJG01000004">
    <property type="protein sequence ID" value="RNI09036.1"/>
    <property type="molecule type" value="Genomic_DNA"/>
</dbReference>
<dbReference type="GeneID" id="30583931"/>
<dbReference type="Proteomes" id="UP000198669">
    <property type="component" value="Unassembled WGS sequence"/>
</dbReference>
<dbReference type="EMBL" id="CP017921">
    <property type="protein sequence ID" value="APH39628.1"/>
    <property type="molecule type" value="Genomic_DNA"/>
</dbReference>
<accession>A0A1L3Q455</accession>
<dbReference type="Proteomes" id="UP000186879">
    <property type="component" value="Chromosome"/>
</dbReference>
<dbReference type="InterPro" id="IPR027417">
    <property type="entry name" value="P-loop_NTPase"/>
</dbReference>
<dbReference type="AlphaFoldDB" id="A0A1L3Q455"/>
<keyword evidence="1" id="KW-0547">Nucleotide-binding</keyword>
<evidence type="ECO:0000313" key="8">
    <source>
        <dbReference type="Proteomes" id="UP000198669"/>
    </source>
</evidence>
<proteinExistence type="predicted"/>
<organism evidence="4 7">
    <name type="scientific">Methanohalophilus halophilus</name>
    <dbReference type="NCBI Taxonomy" id="2177"/>
    <lineage>
        <taxon>Archaea</taxon>
        <taxon>Methanobacteriati</taxon>
        <taxon>Methanobacteriota</taxon>
        <taxon>Stenosarchaea group</taxon>
        <taxon>Methanomicrobia</taxon>
        <taxon>Methanosarcinales</taxon>
        <taxon>Methanosarcinaceae</taxon>
        <taxon>Methanohalophilus</taxon>
    </lineage>
</organism>
<dbReference type="InterPro" id="IPR010624">
    <property type="entry name" value="KaiC_dom"/>
</dbReference>
<dbReference type="GO" id="GO:0005524">
    <property type="term" value="F:ATP binding"/>
    <property type="evidence" value="ECO:0007669"/>
    <property type="project" value="UniProtKB-KW"/>
</dbReference>
<dbReference type="Gene3D" id="3.40.50.300">
    <property type="entry name" value="P-loop containing nucleotide triphosphate hydrolases"/>
    <property type="match status" value="1"/>
</dbReference>
<dbReference type="OrthoDB" id="27015at2157"/>
<evidence type="ECO:0000313" key="7">
    <source>
        <dbReference type="Proteomes" id="UP000186879"/>
    </source>
</evidence>
<name>A0A1L3Q455_9EURY</name>
<dbReference type="PROSITE" id="PS51146">
    <property type="entry name" value="KAIC"/>
    <property type="match status" value="1"/>
</dbReference>
<dbReference type="RefSeq" id="WP_072562050.1">
    <property type="nucleotide sequence ID" value="NZ_CP017921.1"/>
</dbReference>
<dbReference type="SUPFAM" id="SSF52540">
    <property type="entry name" value="P-loop containing nucleoside triphosphate hydrolases"/>
    <property type="match status" value="1"/>
</dbReference>
<evidence type="ECO:0000256" key="1">
    <source>
        <dbReference type="ARBA" id="ARBA00022741"/>
    </source>
</evidence>
<dbReference type="EMBL" id="FNMU01000002">
    <property type="protein sequence ID" value="SDW33592.1"/>
    <property type="molecule type" value="Genomic_DNA"/>
</dbReference>
<dbReference type="PANTHER" id="PTHR43637">
    <property type="entry name" value="UPF0273 PROTEIN TM_0370"/>
    <property type="match status" value="1"/>
</dbReference>